<dbReference type="InterPro" id="IPR000086">
    <property type="entry name" value="NUDIX_hydrolase_dom"/>
</dbReference>
<dbReference type="EMBL" id="CP019964">
    <property type="protein sequence ID" value="ASI13825.1"/>
    <property type="molecule type" value="Genomic_DNA"/>
</dbReference>
<dbReference type="InterPro" id="IPR015797">
    <property type="entry name" value="NUDIX_hydrolase-like_dom_sf"/>
</dbReference>
<dbReference type="InterPro" id="IPR020084">
    <property type="entry name" value="NUDIX_hydrolase_CS"/>
</dbReference>
<dbReference type="AlphaFoldDB" id="A0A218NMX3"/>
<dbReference type="Gene3D" id="3.90.79.10">
    <property type="entry name" value="Nucleoside Triphosphate Pyrophosphohydrolase"/>
    <property type="match status" value="1"/>
</dbReference>
<dbReference type="SUPFAM" id="SSF55811">
    <property type="entry name" value="Nudix"/>
    <property type="match status" value="1"/>
</dbReference>
<dbReference type="Pfam" id="PF00293">
    <property type="entry name" value="NUDIX"/>
    <property type="match status" value="1"/>
</dbReference>
<dbReference type="Proteomes" id="UP000197679">
    <property type="component" value="Chromosome"/>
</dbReference>
<evidence type="ECO:0000313" key="3">
    <source>
        <dbReference type="EMBL" id="ASI13825.1"/>
    </source>
</evidence>
<evidence type="ECO:0000256" key="1">
    <source>
        <dbReference type="ARBA" id="ARBA00022801"/>
    </source>
</evidence>
<keyword evidence="4" id="KW-1185">Reference proteome</keyword>
<dbReference type="RefSeq" id="WP_088820073.1">
    <property type="nucleotide sequence ID" value="NZ_CP019964.1"/>
</dbReference>
<dbReference type="GeneID" id="33314069"/>
<dbReference type="KEGG" id="marh:Mia14_0512"/>
<dbReference type="GO" id="GO:0016787">
    <property type="term" value="F:hydrolase activity"/>
    <property type="evidence" value="ECO:0007669"/>
    <property type="project" value="UniProtKB-KW"/>
</dbReference>
<sequence length="143" mass="16892">MVKNANGKFVLKALLLTENNGKILVQFVRNGKKGRLYRPLGGHVEFGEKSEGTIKREIREEVDSSIKDLKFVGFIENIYRSETRLHHEIDFIYEGKLSNEKLFENEIFDRDEDGRKEKAYWIEKSLFKEEKIKIVPRNILKYL</sequence>
<proteinExistence type="predicted"/>
<reference evidence="3 4" key="1">
    <citation type="journal article" date="2017" name="Nat. Commun.">
        <title>'ARMAN' archaea depend on association with euryarchaeal host in culture and in situ.</title>
        <authorList>
            <person name="Golyshina O."/>
            <person name="Toshchakov S."/>
            <person name="Makarova K."/>
            <person name="Gavrilov S."/>
            <person name="Korzhenkov A."/>
            <person name="La Cono V."/>
            <person name="Arcadi E."/>
            <person name="Nechitaylo T."/>
            <person name="Ferrer M."/>
            <person name="Kublanov I."/>
            <person name="Wolf Y."/>
            <person name="Yakimov M."/>
            <person name="Golyshin P."/>
            <person name="Slesarev A."/>
            <person name="Kozyavkin S."/>
        </authorList>
    </citation>
    <scope>NUCLEOTIDE SEQUENCE [LARGE SCALE GENOMIC DNA]</scope>
    <source>
        <strain evidence="3 4">Mia14</strain>
    </source>
</reference>
<name>A0A218NMX3_9ARCH</name>
<protein>
    <submittedName>
        <fullName evidence="3">NUDIX family hydrolase</fullName>
    </submittedName>
</protein>
<dbReference type="OrthoDB" id="211338at2157"/>
<dbReference type="PROSITE" id="PS51462">
    <property type="entry name" value="NUDIX"/>
    <property type="match status" value="1"/>
</dbReference>
<evidence type="ECO:0000313" key="4">
    <source>
        <dbReference type="Proteomes" id="UP000197679"/>
    </source>
</evidence>
<accession>A0A218NMX3</accession>
<dbReference type="CDD" id="cd04688">
    <property type="entry name" value="NUDIX_Hydrolase"/>
    <property type="match status" value="1"/>
</dbReference>
<evidence type="ECO:0000259" key="2">
    <source>
        <dbReference type="PROSITE" id="PS51462"/>
    </source>
</evidence>
<keyword evidence="1 3" id="KW-0378">Hydrolase</keyword>
<organism evidence="3 4">
    <name type="scientific">Candidatus Mancarchaeum acidiphilum</name>
    <dbReference type="NCBI Taxonomy" id="1920749"/>
    <lineage>
        <taxon>Archaea</taxon>
        <taxon>Candidatus Micrarchaeota</taxon>
        <taxon>Candidatus Mancarchaeum</taxon>
    </lineage>
</organism>
<feature type="domain" description="Nudix hydrolase" evidence="2">
    <location>
        <begin position="6"/>
        <end position="143"/>
    </location>
</feature>
<dbReference type="PROSITE" id="PS00893">
    <property type="entry name" value="NUDIX_BOX"/>
    <property type="match status" value="1"/>
</dbReference>
<gene>
    <name evidence="3" type="ORF">Mia14_0512</name>
</gene>